<dbReference type="RefSeq" id="WP_344439813.1">
    <property type="nucleotide sequence ID" value="NZ_BAAALF010000010.1"/>
</dbReference>
<dbReference type="InterPro" id="IPR003779">
    <property type="entry name" value="CMD-like"/>
</dbReference>
<dbReference type="InterPro" id="IPR052512">
    <property type="entry name" value="4CMD/NDH-1_regulator"/>
</dbReference>
<gene>
    <name evidence="2" type="ORF">GCM10009665_11030</name>
</gene>
<name>A0ABN1VX79_9ACTN</name>
<dbReference type="EMBL" id="BAAALF010000010">
    <property type="protein sequence ID" value="GAA1222587.1"/>
    <property type="molecule type" value="Genomic_DNA"/>
</dbReference>
<comment type="caution">
    <text evidence="2">The sequence shown here is derived from an EMBL/GenBank/DDBJ whole genome shotgun (WGS) entry which is preliminary data.</text>
</comment>
<reference evidence="2 3" key="1">
    <citation type="journal article" date="2019" name="Int. J. Syst. Evol. Microbiol.">
        <title>The Global Catalogue of Microorganisms (GCM) 10K type strain sequencing project: providing services to taxonomists for standard genome sequencing and annotation.</title>
        <authorList>
            <consortium name="The Broad Institute Genomics Platform"/>
            <consortium name="The Broad Institute Genome Sequencing Center for Infectious Disease"/>
            <person name="Wu L."/>
            <person name="Ma J."/>
        </authorList>
    </citation>
    <scope>NUCLEOTIDE SEQUENCE [LARGE SCALE GENOMIC DNA]</scope>
    <source>
        <strain evidence="2 3">JCM 13004</strain>
    </source>
</reference>
<dbReference type="Gene3D" id="1.20.1290.10">
    <property type="entry name" value="AhpD-like"/>
    <property type="match status" value="2"/>
</dbReference>
<accession>A0ABN1VX79</accession>
<protein>
    <submittedName>
        <fullName evidence="2">Carboxymuconolactone decarboxylase family protein</fullName>
    </submittedName>
</protein>
<organism evidence="2 3">
    <name type="scientific">Kitasatospora nipponensis</name>
    <dbReference type="NCBI Taxonomy" id="258049"/>
    <lineage>
        <taxon>Bacteria</taxon>
        <taxon>Bacillati</taxon>
        <taxon>Actinomycetota</taxon>
        <taxon>Actinomycetes</taxon>
        <taxon>Kitasatosporales</taxon>
        <taxon>Streptomycetaceae</taxon>
        <taxon>Kitasatospora</taxon>
    </lineage>
</organism>
<dbReference type="PANTHER" id="PTHR33570">
    <property type="entry name" value="4-CARBOXYMUCONOLACTONE DECARBOXYLASE FAMILY PROTEIN"/>
    <property type="match status" value="1"/>
</dbReference>
<dbReference type="InterPro" id="IPR029032">
    <property type="entry name" value="AhpD-like"/>
</dbReference>
<evidence type="ECO:0000313" key="2">
    <source>
        <dbReference type="EMBL" id="GAA1222587.1"/>
    </source>
</evidence>
<dbReference type="PANTHER" id="PTHR33570:SF10">
    <property type="entry name" value="GAMMA-CARBOXYMUCONOLACTONE DECARBOXYLASE"/>
    <property type="match status" value="1"/>
</dbReference>
<proteinExistence type="predicted"/>
<dbReference type="SUPFAM" id="SSF69118">
    <property type="entry name" value="AhpD-like"/>
    <property type="match status" value="1"/>
</dbReference>
<feature type="domain" description="Carboxymuconolactone decarboxylase-like" evidence="1">
    <location>
        <begin position="45"/>
        <end position="130"/>
    </location>
</feature>
<feature type="domain" description="Carboxymuconolactone decarboxylase-like" evidence="1">
    <location>
        <begin position="179"/>
        <end position="264"/>
    </location>
</feature>
<sequence>MNDSRNTATAPAGHDGRFERGLEILRQVSGVQQPAVLESLATIAPDLARLTVEFPYGDVYARPGLTLAQRQLATVAALTALGNAAPQLRFHLDGALNVGCTPAEIVEVLIHTCGYAGFPAALNGITVAREVFQARAGLDFRPTVTPSGEDRFARGSAALSAIDGRAGELVIASLRDIAPDLARYIIEFGFGDIYARPALDLRTRELVTVAMCTALGTAGPQLRVHLHGLLNTGGTREEAVEVITQMAVYAGFPAALNGITAAREVFAARDADGERDGDGERDSGGDA</sequence>
<evidence type="ECO:0000259" key="1">
    <source>
        <dbReference type="Pfam" id="PF02627"/>
    </source>
</evidence>
<keyword evidence="3" id="KW-1185">Reference proteome</keyword>
<dbReference type="Pfam" id="PF02627">
    <property type="entry name" value="CMD"/>
    <property type="match status" value="2"/>
</dbReference>
<evidence type="ECO:0000313" key="3">
    <source>
        <dbReference type="Proteomes" id="UP001500037"/>
    </source>
</evidence>
<dbReference type="Proteomes" id="UP001500037">
    <property type="component" value="Unassembled WGS sequence"/>
</dbReference>